<evidence type="ECO:0000256" key="2">
    <source>
        <dbReference type="PROSITE-ProRule" id="PRU00335"/>
    </source>
</evidence>
<dbReference type="InterPro" id="IPR023772">
    <property type="entry name" value="DNA-bd_HTH_TetR-type_CS"/>
</dbReference>
<keyword evidence="1 2" id="KW-0238">DNA-binding</keyword>
<reference evidence="4 5" key="1">
    <citation type="submission" date="2020-08" db="EMBL/GenBank/DDBJ databases">
        <title>Genomic Encyclopedia of Type Strains, Phase IV (KMG-IV): sequencing the most valuable type-strain genomes for metagenomic binning, comparative biology and taxonomic classification.</title>
        <authorList>
            <person name="Goeker M."/>
        </authorList>
    </citation>
    <scope>NUCLEOTIDE SEQUENCE [LARGE SCALE GENOMIC DNA]</scope>
    <source>
        <strain evidence="4 5">DSM 27057</strain>
    </source>
</reference>
<evidence type="ECO:0000313" key="5">
    <source>
        <dbReference type="Proteomes" id="UP000548867"/>
    </source>
</evidence>
<evidence type="ECO:0000259" key="3">
    <source>
        <dbReference type="PROSITE" id="PS50977"/>
    </source>
</evidence>
<dbReference type="EMBL" id="JACIDX010000017">
    <property type="protein sequence ID" value="MBB3956926.1"/>
    <property type="molecule type" value="Genomic_DNA"/>
</dbReference>
<dbReference type="RefSeq" id="WP_183627775.1">
    <property type="nucleotide sequence ID" value="NZ_JACIDX010000017.1"/>
</dbReference>
<keyword evidence="5" id="KW-1185">Reference proteome</keyword>
<feature type="DNA-binding region" description="H-T-H motif" evidence="2">
    <location>
        <begin position="30"/>
        <end position="49"/>
    </location>
</feature>
<sequence length="195" mass="21169">MAEDTPAQTRARLLLAAETLVVGEGVHALSVRRIAGAAGANSALIRYHFGGTDGLLRELALRNGAMIAEERADWLARGDGFEASVDALIQPLWAQAAMSGDYRAIVVLDEIFSRAVPALHDEIWAMFADGVAQVKARLAAALPGVDEATLGWRIRFVTAAALDVPPRDARREGRESRDERLMQFRRFALHALGDL</sequence>
<dbReference type="Gene3D" id="1.10.357.10">
    <property type="entry name" value="Tetracycline Repressor, domain 2"/>
    <property type="match status" value="1"/>
</dbReference>
<organism evidence="4 5">
    <name type="scientific">Novosphingobium sediminicola</name>
    <dbReference type="NCBI Taxonomy" id="563162"/>
    <lineage>
        <taxon>Bacteria</taxon>
        <taxon>Pseudomonadati</taxon>
        <taxon>Pseudomonadota</taxon>
        <taxon>Alphaproteobacteria</taxon>
        <taxon>Sphingomonadales</taxon>
        <taxon>Sphingomonadaceae</taxon>
        <taxon>Novosphingobium</taxon>
    </lineage>
</organism>
<dbReference type="PROSITE" id="PS50977">
    <property type="entry name" value="HTH_TETR_2"/>
    <property type="match status" value="1"/>
</dbReference>
<dbReference type="PROSITE" id="PS01081">
    <property type="entry name" value="HTH_TETR_1"/>
    <property type="match status" value="1"/>
</dbReference>
<dbReference type="Proteomes" id="UP000548867">
    <property type="component" value="Unassembled WGS sequence"/>
</dbReference>
<evidence type="ECO:0000313" key="4">
    <source>
        <dbReference type="EMBL" id="MBB3956926.1"/>
    </source>
</evidence>
<dbReference type="AlphaFoldDB" id="A0A7W6CI12"/>
<evidence type="ECO:0000256" key="1">
    <source>
        <dbReference type="ARBA" id="ARBA00023125"/>
    </source>
</evidence>
<dbReference type="InterPro" id="IPR009057">
    <property type="entry name" value="Homeodomain-like_sf"/>
</dbReference>
<dbReference type="Pfam" id="PF00440">
    <property type="entry name" value="TetR_N"/>
    <property type="match status" value="1"/>
</dbReference>
<comment type="caution">
    <text evidence="4">The sequence shown here is derived from an EMBL/GenBank/DDBJ whole genome shotgun (WGS) entry which is preliminary data.</text>
</comment>
<feature type="domain" description="HTH tetR-type" evidence="3">
    <location>
        <begin position="7"/>
        <end position="67"/>
    </location>
</feature>
<dbReference type="SUPFAM" id="SSF46689">
    <property type="entry name" value="Homeodomain-like"/>
    <property type="match status" value="1"/>
</dbReference>
<gene>
    <name evidence="4" type="ORF">GGR38_003893</name>
</gene>
<proteinExistence type="predicted"/>
<protein>
    <submittedName>
        <fullName evidence="4">AcrR family transcriptional regulator</fullName>
    </submittedName>
</protein>
<accession>A0A7W6CI12</accession>
<dbReference type="InterPro" id="IPR001647">
    <property type="entry name" value="HTH_TetR"/>
</dbReference>
<dbReference type="GO" id="GO:0003677">
    <property type="term" value="F:DNA binding"/>
    <property type="evidence" value="ECO:0007669"/>
    <property type="project" value="UniProtKB-UniRule"/>
</dbReference>
<name>A0A7W6CI12_9SPHN</name>